<dbReference type="HOGENOM" id="CLU_2986901_0_0_10"/>
<comment type="caution">
    <text evidence="1">The sequence shown here is derived from an EMBL/GenBank/DDBJ whole genome shotgun (WGS) entry which is preliminary data.</text>
</comment>
<proteinExistence type="predicted"/>
<evidence type="ECO:0000313" key="1">
    <source>
        <dbReference type="EMBL" id="EDV02761.1"/>
    </source>
</evidence>
<reference evidence="1 2" key="2">
    <citation type="submission" date="2008-04" db="EMBL/GenBank/DDBJ databases">
        <authorList>
            <person name="Fulton L."/>
            <person name="Clifton S."/>
            <person name="Fulton B."/>
            <person name="Xu J."/>
            <person name="Minx P."/>
            <person name="Pepin K.H."/>
            <person name="Johnson M."/>
            <person name="Thiruvilangam P."/>
            <person name="Bhonagiri V."/>
            <person name="Nash W.E."/>
            <person name="Mardis E.R."/>
            <person name="Wilson R.K."/>
        </authorList>
    </citation>
    <scope>NUCLEOTIDE SEQUENCE [LARGE SCALE GENOMIC DNA]</scope>
    <source>
        <strain evidence="1 2">DSM 17136</strain>
    </source>
</reference>
<sequence length="57" mass="7228">MKKVSPPFYRTTYFCFIYRSQKPIFFIKFQKRFLPTKSRFQKQYKQKKSQQRPQCHK</sequence>
<dbReference type="AlphaFoldDB" id="B3JE59"/>
<reference evidence="1 2" key="1">
    <citation type="submission" date="2008-04" db="EMBL/GenBank/DDBJ databases">
        <title>Draft genome sequence of Bacteroides coprocola (DSM 17136).</title>
        <authorList>
            <person name="Sudarsanam P."/>
            <person name="Ley R."/>
            <person name="Guruge J."/>
            <person name="Turnbaugh P.J."/>
            <person name="Mahowald M."/>
            <person name="Liep D."/>
            <person name="Gordon J."/>
        </authorList>
    </citation>
    <scope>NUCLEOTIDE SEQUENCE [LARGE SCALE GENOMIC DNA]</scope>
    <source>
        <strain evidence="1 2">DSM 17136</strain>
    </source>
</reference>
<accession>B3JE59</accession>
<dbReference type="Proteomes" id="UP000003146">
    <property type="component" value="Unassembled WGS sequence"/>
</dbReference>
<evidence type="ECO:0000313" key="2">
    <source>
        <dbReference type="Proteomes" id="UP000003146"/>
    </source>
</evidence>
<gene>
    <name evidence="1" type="ORF">BACCOP_00148</name>
</gene>
<organism evidence="1 2">
    <name type="scientific">Phocaeicola coprocola DSM 17136</name>
    <dbReference type="NCBI Taxonomy" id="470145"/>
    <lineage>
        <taxon>Bacteria</taxon>
        <taxon>Pseudomonadati</taxon>
        <taxon>Bacteroidota</taxon>
        <taxon>Bacteroidia</taxon>
        <taxon>Bacteroidales</taxon>
        <taxon>Bacteroidaceae</taxon>
        <taxon>Phocaeicola</taxon>
    </lineage>
</organism>
<protein>
    <submittedName>
        <fullName evidence="1">Uncharacterized protein</fullName>
    </submittedName>
</protein>
<dbReference type="EMBL" id="ABIY02000016">
    <property type="protein sequence ID" value="EDV02761.1"/>
    <property type="molecule type" value="Genomic_DNA"/>
</dbReference>
<name>B3JE59_9BACT</name>